<dbReference type="GeneID" id="89950717"/>
<proteinExistence type="predicted"/>
<dbReference type="SMART" id="SM00401">
    <property type="entry name" value="ZnF_GATA"/>
    <property type="match status" value="1"/>
</dbReference>
<accession>A0AAN7D4T9</accession>
<feature type="region of interest" description="Disordered" evidence="7">
    <location>
        <begin position="274"/>
        <end position="314"/>
    </location>
</feature>
<keyword evidence="2 6" id="KW-0863">Zinc-finger</keyword>
<feature type="compositionally biased region" description="Low complexity" evidence="7">
    <location>
        <begin position="197"/>
        <end position="209"/>
    </location>
</feature>
<evidence type="ECO:0000256" key="2">
    <source>
        <dbReference type="ARBA" id="ARBA00022771"/>
    </source>
</evidence>
<dbReference type="PANTHER" id="PTHR47172:SF24">
    <property type="entry name" value="GATA ZINC FINGER DOMAIN-CONTAINING PROTEIN 14-RELATED"/>
    <property type="match status" value="1"/>
</dbReference>
<feature type="region of interest" description="Disordered" evidence="7">
    <location>
        <begin position="418"/>
        <end position="437"/>
    </location>
</feature>
<feature type="compositionally biased region" description="Low complexity" evidence="7">
    <location>
        <begin position="283"/>
        <end position="294"/>
    </location>
</feature>
<protein>
    <recommendedName>
        <fullName evidence="8">GATA-type domain-containing protein</fullName>
    </recommendedName>
</protein>
<evidence type="ECO:0000256" key="5">
    <source>
        <dbReference type="ARBA" id="ARBA00023163"/>
    </source>
</evidence>
<keyword evidence="1" id="KW-0479">Metal-binding</keyword>
<dbReference type="GO" id="GO:0008270">
    <property type="term" value="F:zinc ion binding"/>
    <property type="evidence" value="ECO:0007669"/>
    <property type="project" value="UniProtKB-KW"/>
</dbReference>
<evidence type="ECO:0000256" key="4">
    <source>
        <dbReference type="ARBA" id="ARBA00023015"/>
    </source>
</evidence>
<feature type="region of interest" description="Disordered" evidence="7">
    <location>
        <begin position="66"/>
        <end position="209"/>
    </location>
</feature>
<feature type="region of interest" description="Disordered" evidence="7">
    <location>
        <begin position="452"/>
        <end position="471"/>
    </location>
</feature>
<evidence type="ECO:0000256" key="3">
    <source>
        <dbReference type="ARBA" id="ARBA00022833"/>
    </source>
</evidence>
<reference evidence="9 10" key="1">
    <citation type="submission" date="2022-11" db="EMBL/GenBank/DDBJ databases">
        <title>Mucor velutinosus strain NIH1002 WGS.</title>
        <authorList>
            <person name="Subramanian P."/>
            <person name="Mullikin J.C."/>
            <person name="Segre J.A."/>
            <person name="Zelazny A.M."/>
        </authorList>
    </citation>
    <scope>NUCLEOTIDE SEQUENCE [LARGE SCALE GENOMIC DNA]</scope>
    <source>
        <strain evidence="9 10">NIH1002</strain>
    </source>
</reference>
<feature type="compositionally biased region" description="Low complexity" evidence="7">
    <location>
        <begin position="17"/>
        <end position="36"/>
    </location>
</feature>
<dbReference type="CDD" id="cd00202">
    <property type="entry name" value="ZnF_GATA"/>
    <property type="match status" value="1"/>
</dbReference>
<evidence type="ECO:0000256" key="1">
    <source>
        <dbReference type="ARBA" id="ARBA00022723"/>
    </source>
</evidence>
<dbReference type="PROSITE" id="PS00344">
    <property type="entry name" value="GATA_ZN_FINGER_1"/>
    <property type="match status" value="1"/>
</dbReference>
<keyword evidence="3" id="KW-0862">Zinc</keyword>
<evidence type="ECO:0000313" key="10">
    <source>
        <dbReference type="Proteomes" id="UP001304243"/>
    </source>
</evidence>
<feature type="region of interest" description="Disordered" evidence="7">
    <location>
        <begin position="1"/>
        <end position="48"/>
    </location>
</feature>
<dbReference type="Proteomes" id="UP001304243">
    <property type="component" value="Unassembled WGS sequence"/>
</dbReference>
<dbReference type="AlphaFoldDB" id="A0AAN7D4T9"/>
<dbReference type="EMBL" id="JASEJX010000038">
    <property type="protein sequence ID" value="KAK4509729.1"/>
    <property type="molecule type" value="Genomic_DNA"/>
</dbReference>
<keyword evidence="4" id="KW-0805">Transcription regulation</keyword>
<evidence type="ECO:0000256" key="7">
    <source>
        <dbReference type="SAM" id="MobiDB-lite"/>
    </source>
</evidence>
<evidence type="ECO:0000259" key="8">
    <source>
        <dbReference type="PROSITE" id="PS50114"/>
    </source>
</evidence>
<dbReference type="PANTHER" id="PTHR47172">
    <property type="entry name" value="OS01G0976800 PROTEIN"/>
    <property type="match status" value="1"/>
</dbReference>
<keyword evidence="5" id="KW-0804">Transcription</keyword>
<name>A0AAN7D4T9_9FUNG</name>
<dbReference type="InterPro" id="IPR013088">
    <property type="entry name" value="Znf_NHR/GATA"/>
</dbReference>
<keyword evidence="10" id="KW-1185">Reference proteome</keyword>
<dbReference type="InterPro" id="IPR000679">
    <property type="entry name" value="Znf_GATA"/>
</dbReference>
<gene>
    <name evidence="9" type="ORF">ATC70_007031</name>
</gene>
<organism evidence="9 10">
    <name type="scientific">Mucor velutinosus</name>
    <dbReference type="NCBI Taxonomy" id="708070"/>
    <lineage>
        <taxon>Eukaryota</taxon>
        <taxon>Fungi</taxon>
        <taxon>Fungi incertae sedis</taxon>
        <taxon>Mucoromycota</taxon>
        <taxon>Mucoromycotina</taxon>
        <taxon>Mucoromycetes</taxon>
        <taxon>Mucorales</taxon>
        <taxon>Mucorineae</taxon>
        <taxon>Mucoraceae</taxon>
        <taxon>Mucor</taxon>
    </lineage>
</organism>
<comment type="caution">
    <text evidence="9">The sequence shown here is derived from an EMBL/GenBank/DDBJ whole genome shotgun (WGS) entry which is preliminary data.</text>
</comment>
<dbReference type="GO" id="GO:0043565">
    <property type="term" value="F:sequence-specific DNA binding"/>
    <property type="evidence" value="ECO:0007669"/>
    <property type="project" value="InterPro"/>
</dbReference>
<sequence length="471" mass="52338">MDISKICIHTTPERTDSVSSVSTSSTPSEHSNSLSPINVNNSTKNTRHSYQLQYQLQHQYLKAYGAIGEQQQPHEPPPVLDYPSLDHADQRNTTSSPSFNNTTSTPSLFNTPRSVTPQLRSSPSISLPLSYQQNHSISASAPSSSSFSSASLPQPRSQPSSQSQPPPPTQSSHLPPIQPAPPIHSVTPIQPTPPSPIQSAKYSTSSNSNSKLMRQLIEQCNSIYQRIGKYRTDPLRESERNQIIDQVFFTADEMLESLNFLKDRLEDDDLNASSLSIDSPAVNNNSISNNDNSNAKQMNYKHDEDSAPPSGNESAMEDYKLIRQARNLQKNARPKYRRRSRTSMVGHRCHSCNTTDTPEWRRGPDGARTLCNACGLHYSKLLRKGSLTVQTHNYMIESPPDGPRPQARAIQFPIIQVNNNNSNSDNSTATPSLPAPALVTKSSFSKYSTSARIEEVDEEEEERFATDMDMR</sequence>
<feature type="compositionally biased region" description="Low complexity" evidence="7">
    <location>
        <begin position="418"/>
        <end position="427"/>
    </location>
</feature>
<evidence type="ECO:0000256" key="6">
    <source>
        <dbReference type="PROSITE-ProRule" id="PRU00094"/>
    </source>
</evidence>
<dbReference type="Gene3D" id="3.30.50.10">
    <property type="entry name" value="Erythroid Transcription Factor GATA-1, subunit A"/>
    <property type="match status" value="1"/>
</dbReference>
<feature type="domain" description="GATA-type" evidence="8">
    <location>
        <begin position="343"/>
        <end position="378"/>
    </location>
</feature>
<dbReference type="PROSITE" id="PS50114">
    <property type="entry name" value="GATA_ZN_FINGER_2"/>
    <property type="match status" value="1"/>
</dbReference>
<dbReference type="RefSeq" id="XP_064676395.1">
    <property type="nucleotide sequence ID" value="XM_064826297.1"/>
</dbReference>
<dbReference type="Pfam" id="PF00320">
    <property type="entry name" value="GATA"/>
    <property type="match status" value="1"/>
</dbReference>
<feature type="compositionally biased region" description="Low complexity" evidence="7">
    <location>
        <begin position="92"/>
        <end position="163"/>
    </location>
</feature>
<evidence type="ECO:0000313" key="9">
    <source>
        <dbReference type="EMBL" id="KAK4509729.1"/>
    </source>
</evidence>
<dbReference type="GO" id="GO:0006355">
    <property type="term" value="P:regulation of DNA-templated transcription"/>
    <property type="evidence" value="ECO:0007669"/>
    <property type="project" value="InterPro"/>
</dbReference>
<dbReference type="SUPFAM" id="SSF57716">
    <property type="entry name" value="Glucocorticoid receptor-like (DNA-binding domain)"/>
    <property type="match status" value="1"/>
</dbReference>